<evidence type="ECO:0000256" key="3">
    <source>
        <dbReference type="ARBA" id="ARBA00022763"/>
    </source>
</evidence>
<reference evidence="6 7" key="1">
    <citation type="journal article" date="2011" name="Proc. Natl. Acad. Sci. U.S.A.">
        <title>Niche of harmful alga Aureococcus anophagefferens revealed through ecogenomics.</title>
        <authorList>
            <person name="Gobler C.J."/>
            <person name="Berry D.L."/>
            <person name="Dyhrman S.T."/>
            <person name="Wilhelm S.W."/>
            <person name="Salamov A."/>
            <person name="Lobanov A.V."/>
            <person name="Zhang Y."/>
            <person name="Collier J.L."/>
            <person name="Wurch L.L."/>
            <person name="Kustka A.B."/>
            <person name="Dill B.D."/>
            <person name="Shah M."/>
            <person name="VerBerkmoes N.C."/>
            <person name="Kuo A."/>
            <person name="Terry A."/>
            <person name="Pangilinan J."/>
            <person name="Lindquist E.A."/>
            <person name="Lucas S."/>
            <person name="Paulsen I.T."/>
            <person name="Hattenrath-Lehmann T.K."/>
            <person name="Talmage S.C."/>
            <person name="Walker E.A."/>
            <person name="Koch F."/>
            <person name="Burson A.M."/>
            <person name="Marcoval M.A."/>
            <person name="Tang Y.Z."/>
            <person name="Lecleir G.R."/>
            <person name="Coyne K.J."/>
            <person name="Berg G.M."/>
            <person name="Bertrand E.M."/>
            <person name="Saito M.A."/>
            <person name="Gladyshev V.N."/>
            <person name="Grigoriev I.V."/>
        </authorList>
    </citation>
    <scope>NUCLEOTIDE SEQUENCE [LARGE SCALE GENOMIC DNA]</scope>
    <source>
        <strain evidence="7">CCMP 1984</strain>
    </source>
</reference>
<dbReference type="GO" id="GO:0140664">
    <property type="term" value="F:ATP-dependent DNA damage sensor activity"/>
    <property type="evidence" value="ECO:0007669"/>
    <property type="project" value="InterPro"/>
</dbReference>
<dbReference type="Gene3D" id="3.30.230.10">
    <property type="match status" value="1"/>
</dbReference>
<dbReference type="GO" id="GO:0005524">
    <property type="term" value="F:ATP binding"/>
    <property type="evidence" value="ECO:0007669"/>
    <property type="project" value="InterPro"/>
</dbReference>
<dbReference type="EMBL" id="GL833154">
    <property type="protein sequence ID" value="EGB04191.1"/>
    <property type="molecule type" value="Genomic_DNA"/>
</dbReference>
<dbReference type="KEGG" id="aaf:AURANDRAFT_72554"/>
<dbReference type="RefSeq" id="XP_009041044.1">
    <property type="nucleotide sequence ID" value="XM_009042796.1"/>
</dbReference>
<dbReference type="PROSITE" id="PS00058">
    <property type="entry name" value="DNA_MISMATCH_REPAIR_1"/>
    <property type="match status" value="1"/>
</dbReference>
<dbReference type="SUPFAM" id="SSF54211">
    <property type="entry name" value="Ribosomal protein S5 domain 2-like"/>
    <property type="match status" value="1"/>
</dbReference>
<dbReference type="Pfam" id="PF01119">
    <property type="entry name" value="DNA_mis_repair"/>
    <property type="match status" value="1"/>
</dbReference>
<dbReference type="Pfam" id="PF08676">
    <property type="entry name" value="MutL_C"/>
    <property type="match status" value="1"/>
</dbReference>
<dbReference type="InterPro" id="IPR014762">
    <property type="entry name" value="DNA_mismatch_repair_CS"/>
</dbReference>
<dbReference type="Pfam" id="PF13589">
    <property type="entry name" value="HATPase_c_3"/>
    <property type="match status" value="1"/>
</dbReference>
<dbReference type="PANTHER" id="PTHR10073">
    <property type="entry name" value="DNA MISMATCH REPAIR PROTEIN MLH, PMS, MUTL"/>
    <property type="match status" value="1"/>
</dbReference>
<dbReference type="InterPro" id="IPR014721">
    <property type="entry name" value="Ribsml_uS5_D2-typ_fold_subgr"/>
</dbReference>
<dbReference type="SUPFAM" id="SSF118116">
    <property type="entry name" value="DNA mismatch repair protein MutL"/>
    <property type="match status" value="1"/>
</dbReference>
<dbReference type="OrthoDB" id="10254304at2759"/>
<dbReference type="InterPro" id="IPR037198">
    <property type="entry name" value="MutL_C_sf"/>
</dbReference>
<evidence type="ECO:0000313" key="6">
    <source>
        <dbReference type="EMBL" id="EGB04191.1"/>
    </source>
</evidence>
<protein>
    <recommendedName>
        <fullName evidence="8">MutL C-terminal dimerisation domain-containing protein</fullName>
    </recommendedName>
</protein>
<comment type="subcellular location">
    <subcellularLocation>
        <location evidence="1">Plastid</location>
    </subcellularLocation>
</comment>
<dbReference type="SMART" id="SM00853">
    <property type="entry name" value="MutL_C"/>
    <property type="match status" value="1"/>
</dbReference>
<dbReference type="eggNOG" id="KOG1978">
    <property type="taxonomic scope" value="Eukaryota"/>
</dbReference>
<dbReference type="InParanoid" id="F0YKV0"/>
<dbReference type="Gene3D" id="3.30.1540.20">
    <property type="entry name" value="MutL, C-terminal domain, dimerisation subdomain"/>
    <property type="match status" value="1"/>
</dbReference>
<dbReference type="SMART" id="SM01340">
    <property type="entry name" value="DNA_mis_repair"/>
    <property type="match status" value="1"/>
</dbReference>
<dbReference type="AlphaFoldDB" id="F0YKV0"/>
<keyword evidence="7" id="KW-1185">Reference proteome</keyword>
<sequence length="649" mass="68962">MLTNIAKIDTASARKLSSGQVVVDLAGAVKELLENALDAGATSIELRINDDGGGAEIECADNGHGIAHRVESISELRQRSQVKICIAPRDFALVAARSATSKLVNFEELRTVQSFGFRGEALASLRELAGEVLVVTRTSADAVGARLSFQRDGILKSSTPHARSVGTTVTVRGLFDCAPVRRADLARRWKWHVSRALRTVQAHALVAVGCRLRLTLVSGGGATRRTAIAVQAPRSLRESASALFGHAFARSLEEVSFDLRGGEDCSLAVIGLMSRAGGFDAPGPRGGGGDRQFLFVNGRPIDAPRVSRCIGDVWRSVEGDRRGRPAFVLDIRVPPSAVDVNVSPDKRDVVLDDETGRGAVPLPATSNLLVAALRIALHDLWEPSRGSFAGGRSLAPHVAPSTTPDTEAPCSLVLPIAVPSCVTSTATATNAPAREAMLVVPPTLRPTQRNSDTIAVAQVIALSPWQAARAHIDWNCAVAPARLHASSVFGTLAVQSRCGHGHRTVQIDRRPGGNVPTAALAKADFSAMEALGQFNLGFLVCRLGDHLFLVDQHAADEKFRYEALWRDTRVDTQPLLAPLSLDLGATEELALLERRCTVERVGFRLAVNDLAPPGRRVAVISASALSVLFCGSVRLPSPNQITLVSGSGL</sequence>
<dbReference type="InterPro" id="IPR013507">
    <property type="entry name" value="DNA_mismatch_S5_2-like"/>
</dbReference>
<accession>F0YKV0</accession>
<dbReference type="InterPro" id="IPR020568">
    <property type="entry name" value="Ribosomal_Su5_D2-typ_SF"/>
</dbReference>
<gene>
    <name evidence="6" type="ORF">AURANDRAFT_72554</name>
</gene>
<evidence type="ECO:0000313" key="7">
    <source>
        <dbReference type="Proteomes" id="UP000002729"/>
    </source>
</evidence>
<dbReference type="OMA" id="SFNNVQY"/>
<dbReference type="PANTHER" id="PTHR10073:SF52">
    <property type="entry name" value="MISMATCH REPAIR ENDONUCLEASE PMS2"/>
    <property type="match status" value="1"/>
</dbReference>
<dbReference type="Proteomes" id="UP000002729">
    <property type="component" value="Unassembled WGS sequence"/>
</dbReference>
<dbReference type="InterPro" id="IPR042120">
    <property type="entry name" value="MutL_C_dimsub"/>
</dbReference>
<proteinExistence type="inferred from homology"/>
<dbReference type="InterPro" id="IPR036890">
    <property type="entry name" value="HATPase_C_sf"/>
</dbReference>
<evidence type="ECO:0000259" key="4">
    <source>
        <dbReference type="SMART" id="SM00853"/>
    </source>
</evidence>
<dbReference type="InterPro" id="IPR014790">
    <property type="entry name" value="MutL_C"/>
</dbReference>
<name>F0YKV0_AURAN</name>
<organism evidence="7">
    <name type="scientific">Aureococcus anophagefferens</name>
    <name type="common">Harmful bloom alga</name>
    <dbReference type="NCBI Taxonomy" id="44056"/>
    <lineage>
        <taxon>Eukaryota</taxon>
        <taxon>Sar</taxon>
        <taxon>Stramenopiles</taxon>
        <taxon>Ochrophyta</taxon>
        <taxon>Pelagophyceae</taxon>
        <taxon>Pelagomonadales</taxon>
        <taxon>Pelagomonadaceae</taxon>
        <taxon>Aureococcus</taxon>
    </lineage>
</organism>
<dbReference type="Gene3D" id="3.30.565.10">
    <property type="entry name" value="Histidine kinase-like ATPase, C-terminal domain"/>
    <property type="match status" value="1"/>
</dbReference>
<dbReference type="SUPFAM" id="SSF55874">
    <property type="entry name" value="ATPase domain of HSP90 chaperone/DNA topoisomerase II/histidine kinase"/>
    <property type="match status" value="1"/>
</dbReference>
<dbReference type="GO" id="GO:0006298">
    <property type="term" value="P:mismatch repair"/>
    <property type="evidence" value="ECO:0007669"/>
    <property type="project" value="InterPro"/>
</dbReference>
<feature type="domain" description="DNA mismatch repair protein S5" evidence="5">
    <location>
        <begin position="240"/>
        <end position="378"/>
    </location>
</feature>
<feature type="domain" description="MutL C-terminal dimerisation" evidence="4">
    <location>
        <begin position="530"/>
        <end position="639"/>
    </location>
</feature>
<dbReference type="GO" id="GO:0016887">
    <property type="term" value="F:ATP hydrolysis activity"/>
    <property type="evidence" value="ECO:0007669"/>
    <property type="project" value="InterPro"/>
</dbReference>
<dbReference type="GO" id="GO:0032389">
    <property type="term" value="C:MutLalpha complex"/>
    <property type="evidence" value="ECO:0007669"/>
    <property type="project" value="TreeGrafter"/>
</dbReference>
<evidence type="ECO:0000256" key="2">
    <source>
        <dbReference type="ARBA" id="ARBA00006082"/>
    </source>
</evidence>
<evidence type="ECO:0000259" key="5">
    <source>
        <dbReference type="SMART" id="SM01340"/>
    </source>
</evidence>
<dbReference type="GO" id="GO:0030983">
    <property type="term" value="F:mismatched DNA binding"/>
    <property type="evidence" value="ECO:0007669"/>
    <property type="project" value="InterPro"/>
</dbReference>
<dbReference type="FunCoup" id="F0YKV0">
    <property type="interactions" value="434"/>
</dbReference>
<comment type="similarity">
    <text evidence="2">Belongs to the DNA mismatch repair MutL/HexB family.</text>
</comment>
<evidence type="ECO:0000256" key="1">
    <source>
        <dbReference type="ARBA" id="ARBA00004474"/>
    </source>
</evidence>
<dbReference type="InterPro" id="IPR038973">
    <property type="entry name" value="MutL/Mlh/Pms-like"/>
</dbReference>
<dbReference type="GO" id="GO:0009536">
    <property type="term" value="C:plastid"/>
    <property type="evidence" value="ECO:0007669"/>
    <property type="project" value="UniProtKB-SubCell"/>
</dbReference>
<dbReference type="GeneID" id="20228763"/>
<evidence type="ECO:0008006" key="8">
    <source>
        <dbReference type="Google" id="ProtNLM"/>
    </source>
</evidence>
<keyword evidence="3" id="KW-0227">DNA damage</keyword>